<keyword evidence="3" id="KW-1185">Reference proteome</keyword>
<dbReference type="PANTHER" id="PTHR10677">
    <property type="entry name" value="UBIQUILIN"/>
    <property type="match status" value="1"/>
</dbReference>
<dbReference type="Gene3D" id="3.10.20.90">
    <property type="entry name" value="Phosphatidylinositol 3-kinase Catalytic Subunit, Chain A, domain 1"/>
    <property type="match status" value="1"/>
</dbReference>
<protein>
    <recommendedName>
        <fullName evidence="1">Ubiquitin-like domain-containing protein</fullName>
    </recommendedName>
</protein>
<organism evidence="2 3">
    <name type="scientific">Erpetoichthys calabaricus</name>
    <name type="common">Rope fish</name>
    <name type="synonym">Calamoichthys calabaricus</name>
    <dbReference type="NCBI Taxonomy" id="27687"/>
    <lineage>
        <taxon>Eukaryota</taxon>
        <taxon>Metazoa</taxon>
        <taxon>Chordata</taxon>
        <taxon>Craniata</taxon>
        <taxon>Vertebrata</taxon>
        <taxon>Euteleostomi</taxon>
        <taxon>Actinopterygii</taxon>
        <taxon>Polypteriformes</taxon>
        <taxon>Polypteridae</taxon>
        <taxon>Erpetoichthys</taxon>
    </lineage>
</organism>
<dbReference type="GeneTree" id="ENSGT01030000236263"/>
<name>A0A8C4TER9_ERPCA</name>
<dbReference type="SUPFAM" id="SSF54236">
    <property type="entry name" value="Ubiquitin-like"/>
    <property type="match status" value="1"/>
</dbReference>
<dbReference type="AlphaFoldDB" id="A0A8C4TER9"/>
<dbReference type="Pfam" id="PF00240">
    <property type="entry name" value="ubiquitin"/>
    <property type="match status" value="1"/>
</dbReference>
<feature type="domain" description="Ubiquitin-like" evidence="1">
    <location>
        <begin position="21"/>
        <end position="77"/>
    </location>
</feature>
<evidence type="ECO:0000313" key="2">
    <source>
        <dbReference type="Ensembl" id="ENSECRP00000030612.1"/>
    </source>
</evidence>
<dbReference type="Ensembl" id="ENSECRT00000031256.1">
    <property type="protein sequence ID" value="ENSECRP00000030612.1"/>
    <property type="gene ID" value="ENSECRG00000020765.1"/>
</dbReference>
<reference evidence="2" key="1">
    <citation type="submission" date="2021-06" db="EMBL/GenBank/DDBJ databases">
        <authorList>
            <consortium name="Wellcome Sanger Institute Data Sharing"/>
        </authorList>
    </citation>
    <scope>NUCLEOTIDE SEQUENCE [LARGE SCALE GENOMIC DNA]</scope>
</reference>
<dbReference type="PANTHER" id="PTHR10677:SF40">
    <property type="entry name" value="UBIQUITIN-LIKE DOMAIN-CONTAINING PROTEIN"/>
    <property type="match status" value="1"/>
</dbReference>
<dbReference type="GO" id="GO:0005829">
    <property type="term" value="C:cytosol"/>
    <property type="evidence" value="ECO:0007669"/>
    <property type="project" value="TreeGrafter"/>
</dbReference>
<proteinExistence type="predicted"/>
<evidence type="ECO:0000313" key="3">
    <source>
        <dbReference type="Proteomes" id="UP000694620"/>
    </source>
</evidence>
<dbReference type="GO" id="GO:0006511">
    <property type="term" value="P:ubiquitin-dependent protein catabolic process"/>
    <property type="evidence" value="ECO:0007669"/>
    <property type="project" value="TreeGrafter"/>
</dbReference>
<dbReference type="InterPro" id="IPR000626">
    <property type="entry name" value="Ubiquitin-like_dom"/>
</dbReference>
<sequence length="97" mass="10962">MFLNCIAGVIRGHIYKIIEIYKVFVKFYSSHCIPVEVDAGATVFQLKEVVARQQGVPAQQLRVIFAGKELHNDSTLQVRWILLSRLPESALRCACLC</sequence>
<dbReference type="InterPro" id="IPR015496">
    <property type="entry name" value="Ubiquilin"/>
</dbReference>
<reference evidence="2" key="2">
    <citation type="submission" date="2025-08" db="UniProtKB">
        <authorList>
            <consortium name="Ensembl"/>
        </authorList>
    </citation>
    <scope>IDENTIFICATION</scope>
</reference>
<dbReference type="InterPro" id="IPR029071">
    <property type="entry name" value="Ubiquitin-like_domsf"/>
</dbReference>
<dbReference type="PROSITE" id="PS50053">
    <property type="entry name" value="UBIQUITIN_2"/>
    <property type="match status" value="1"/>
</dbReference>
<accession>A0A8C4TER9</accession>
<evidence type="ECO:0000259" key="1">
    <source>
        <dbReference type="PROSITE" id="PS50053"/>
    </source>
</evidence>
<dbReference type="GO" id="GO:0031593">
    <property type="term" value="F:polyubiquitin modification-dependent protein binding"/>
    <property type="evidence" value="ECO:0007669"/>
    <property type="project" value="TreeGrafter"/>
</dbReference>
<dbReference type="Proteomes" id="UP000694620">
    <property type="component" value="Chromosome 15"/>
</dbReference>
<dbReference type="SMART" id="SM00213">
    <property type="entry name" value="UBQ"/>
    <property type="match status" value="1"/>
</dbReference>
<reference evidence="2" key="3">
    <citation type="submission" date="2025-09" db="UniProtKB">
        <authorList>
            <consortium name="Ensembl"/>
        </authorList>
    </citation>
    <scope>IDENTIFICATION</scope>
</reference>